<dbReference type="Proteomes" id="UP000249354">
    <property type="component" value="Unassembled WGS sequence"/>
</dbReference>
<feature type="transmembrane region" description="Helical" evidence="5">
    <location>
        <begin position="70"/>
        <end position="91"/>
    </location>
</feature>
<keyword evidence="4 5" id="KW-0472">Membrane</keyword>
<dbReference type="PANTHER" id="PTHR38480:SF1">
    <property type="entry name" value="SLR0254 PROTEIN"/>
    <property type="match status" value="1"/>
</dbReference>
<keyword evidence="2 5" id="KW-0812">Transmembrane</keyword>
<evidence type="ECO:0000313" key="8">
    <source>
        <dbReference type="Proteomes" id="UP000249354"/>
    </source>
</evidence>
<dbReference type="AlphaFoldDB" id="A0A2W4UZD9"/>
<evidence type="ECO:0000256" key="4">
    <source>
        <dbReference type="ARBA" id="ARBA00023136"/>
    </source>
</evidence>
<dbReference type="EMBL" id="QBMC01000012">
    <property type="protein sequence ID" value="PZO22249.1"/>
    <property type="molecule type" value="Genomic_DNA"/>
</dbReference>
<dbReference type="PANTHER" id="PTHR38480">
    <property type="entry name" value="SLR0254 PROTEIN"/>
    <property type="match status" value="1"/>
</dbReference>
<evidence type="ECO:0000313" key="7">
    <source>
        <dbReference type="EMBL" id="PZO22249.1"/>
    </source>
</evidence>
<dbReference type="Pfam" id="PF06271">
    <property type="entry name" value="RDD"/>
    <property type="match status" value="1"/>
</dbReference>
<comment type="subcellular location">
    <subcellularLocation>
        <location evidence="1">Membrane</location>
        <topology evidence="1">Multi-pass membrane protein</topology>
    </subcellularLocation>
</comment>
<evidence type="ECO:0000256" key="2">
    <source>
        <dbReference type="ARBA" id="ARBA00022692"/>
    </source>
</evidence>
<reference evidence="7 8" key="2">
    <citation type="submission" date="2018-06" db="EMBL/GenBank/DDBJ databases">
        <title>Metagenomic assembly of (sub)arctic Cyanobacteria and their associated microbiome from non-axenic cultures.</title>
        <authorList>
            <person name="Baurain D."/>
        </authorList>
    </citation>
    <scope>NUCLEOTIDE SEQUENCE [LARGE SCALE GENOMIC DNA]</scope>
    <source>
        <strain evidence="7">ULC129bin1</strain>
    </source>
</reference>
<evidence type="ECO:0000256" key="1">
    <source>
        <dbReference type="ARBA" id="ARBA00004141"/>
    </source>
</evidence>
<reference evidence="8" key="1">
    <citation type="submission" date="2018-04" db="EMBL/GenBank/DDBJ databases">
        <authorList>
            <person name="Cornet L."/>
        </authorList>
    </citation>
    <scope>NUCLEOTIDE SEQUENCE [LARGE SCALE GENOMIC DNA]</scope>
</reference>
<organism evidence="7 8">
    <name type="scientific">Leptolyngbya foveolarum</name>
    <dbReference type="NCBI Taxonomy" id="47253"/>
    <lineage>
        <taxon>Bacteria</taxon>
        <taxon>Bacillati</taxon>
        <taxon>Cyanobacteriota</taxon>
        <taxon>Cyanophyceae</taxon>
        <taxon>Leptolyngbyales</taxon>
        <taxon>Leptolyngbyaceae</taxon>
        <taxon>Leptolyngbya group</taxon>
        <taxon>Leptolyngbya</taxon>
    </lineage>
</organism>
<evidence type="ECO:0000256" key="3">
    <source>
        <dbReference type="ARBA" id="ARBA00022989"/>
    </source>
</evidence>
<accession>A0A2W4UZD9</accession>
<sequence length="261" mass="29535">MNLFNSVRIQTPESVELEFTLAGVGSRAVALVIDYTVLGVALLLTFWLWILVLTQLSQWDAILSIDTDTLQLWTTAISSVLAFGLYVGYFVGFETAWYGQTPGKRYAKIRVIRDDGQPVRLFQATLRSLIRPIDDIFFLGFFCILLSNREKRIGDWLAGTLVVQVDSRTAGQGLFVSEEAKAVGSDLLTRLNFDLISPDDFATVREYLQRRSFLTETARQDVGLQLARQLKGKAQLKSLPTEMTANNFLEAVYWSYQQRNQ</sequence>
<evidence type="ECO:0000259" key="6">
    <source>
        <dbReference type="Pfam" id="PF06271"/>
    </source>
</evidence>
<name>A0A2W4UZD9_9CYAN</name>
<gene>
    <name evidence="7" type="ORF">DCF25_03375</name>
</gene>
<protein>
    <recommendedName>
        <fullName evidence="6">RDD domain-containing protein</fullName>
    </recommendedName>
</protein>
<keyword evidence="3 5" id="KW-1133">Transmembrane helix</keyword>
<proteinExistence type="predicted"/>
<dbReference type="GO" id="GO:0016020">
    <property type="term" value="C:membrane"/>
    <property type="evidence" value="ECO:0007669"/>
    <property type="project" value="UniProtKB-SubCell"/>
</dbReference>
<evidence type="ECO:0000256" key="5">
    <source>
        <dbReference type="SAM" id="Phobius"/>
    </source>
</evidence>
<comment type="caution">
    <text evidence="7">The sequence shown here is derived from an EMBL/GenBank/DDBJ whole genome shotgun (WGS) entry which is preliminary data.</text>
</comment>
<feature type="transmembrane region" description="Helical" evidence="5">
    <location>
        <begin position="28"/>
        <end position="50"/>
    </location>
</feature>
<dbReference type="InterPro" id="IPR010432">
    <property type="entry name" value="RDD"/>
</dbReference>
<feature type="domain" description="RDD" evidence="6">
    <location>
        <begin position="21"/>
        <end position="159"/>
    </location>
</feature>